<dbReference type="RefSeq" id="WP_088860579.1">
    <property type="nucleotide sequence ID" value="NZ_CP022115.1"/>
</dbReference>
<dbReference type="InterPro" id="IPR026332">
    <property type="entry name" value="HutW"/>
</dbReference>
<keyword evidence="2" id="KW-0949">S-adenosyl-L-methionine</keyword>
<dbReference type="CDD" id="cd01335">
    <property type="entry name" value="Radical_SAM"/>
    <property type="match status" value="1"/>
</dbReference>
<dbReference type="GO" id="GO:0005737">
    <property type="term" value="C:cytoplasm"/>
    <property type="evidence" value="ECO:0007669"/>
    <property type="project" value="TreeGrafter"/>
</dbReference>
<proteinExistence type="predicted"/>
<dbReference type="SFLD" id="SFLDG01065">
    <property type="entry name" value="anaerobic_coproporphyrinogen-I"/>
    <property type="match status" value="1"/>
</dbReference>
<dbReference type="GO" id="GO:0003824">
    <property type="term" value="F:catalytic activity"/>
    <property type="evidence" value="ECO:0007669"/>
    <property type="project" value="InterPro"/>
</dbReference>
<evidence type="ECO:0000256" key="2">
    <source>
        <dbReference type="ARBA" id="ARBA00022691"/>
    </source>
</evidence>
<evidence type="ECO:0000313" key="7">
    <source>
        <dbReference type="EMBL" id="ASJ24187.1"/>
    </source>
</evidence>
<evidence type="ECO:0000256" key="1">
    <source>
        <dbReference type="ARBA" id="ARBA00001966"/>
    </source>
</evidence>
<dbReference type="PANTHER" id="PTHR13932:SF9">
    <property type="entry name" value="COPROPORPHYRINOGEN III OXIDASE"/>
    <property type="match status" value="1"/>
</dbReference>
<evidence type="ECO:0000256" key="4">
    <source>
        <dbReference type="ARBA" id="ARBA00023004"/>
    </source>
</evidence>
<dbReference type="GO" id="GO:0051539">
    <property type="term" value="F:4 iron, 4 sulfur cluster binding"/>
    <property type="evidence" value="ECO:0007669"/>
    <property type="project" value="TreeGrafter"/>
</dbReference>
<reference evidence="8" key="1">
    <citation type="submission" date="2017-06" db="EMBL/GenBank/DDBJ databases">
        <title>Whole genome sequence of Laribacter hongkongensis LHGZ1.</title>
        <authorList>
            <person name="Chen D."/>
            <person name="Wu H."/>
            <person name="Chen J."/>
        </authorList>
    </citation>
    <scope>NUCLEOTIDE SEQUENCE [LARGE SCALE GENOMIC DNA]</scope>
    <source>
        <strain evidence="8">LHGZ1</strain>
    </source>
</reference>
<keyword evidence="5" id="KW-0411">Iron-sulfur</keyword>
<dbReference type="NCBIfam" id="TIGR04107">
    <property type="entry name" value="rSAM_HutW"/>
    <property type="match status" value="1"/>
</dbReference>
<dbReference type="SMART" id="SM00729">
    <property type="entry name" value="Elp3"/>
    <property type="match status" value="1"/>
</dbReference>
<dbReference type="GO" id="GO:0046872">
    <property type="term" value="F:metal ion binding"/>
    <property type="evidence" value="ECO:0007669"/>
    <property type="project" value="UniProtKB-KW"/>
</dbReference>
<dbReference type="InterPro" id="IPR007197">
    <property type="entry name" value="rSAM"/>
</dbReference>
<dbReference type="SFLD" id="SFLDF00311">
    <property type="entry name" value="heme_degradation_proteins_(Hut"/>
    <property type="match status" value="1"/>
</dbReference>
<dbReference type="InterPro" id="IPR006638">
    <property type="entry name" value="Elp3/MiaA/NifB-like_rSAM"/>
</dbReference>
<accession>A0A248LHG8</accession>
<dbReference type="SFLD" id="SFLDS00029">
    <property type="entry name" value="Radical_SAM"/>
    <property type="match status" value="1"/>
</dbReference>
<dbReference type="InterPro" id="IPR034505">
    <property type="entry name" value="Coproporphyrinogen-III_oxidase"/>
</dbReference>
<keyword evidence="3" id="KW-0479">Metal-binding</keyword>
<dbReference type="OrthoDB" id="9808022at2"/>
<dbReference type="GO" id="GO:0006779">
    <property type="term" value="P:porphyrin-containing compound biosynthetic process"/>
    <property type="evidence" value="ECO:0007669"/>
    <property type="project" value="TreeGrafter"/>
</dbReference>
<dbReference type="InterPro" id="IPR058240">
    <property type="entry name" value="rSAM_sf"/>
</dbReference>
<name>A0A248LHG8_9NEIS</name>
<evidence type="ECO:0000256" key="3">
    <source>
        <dbReference type="ARBA" id="ARBA00022723"/>
    </source>
</evidence>
<organism evidence="7 8">
    <name type="scientific">Laribacter hongkongensis</name>
    <dbReference type="NCBI Taxonomy" id="168471"/>
    <lineage>
        <taxon>Bacteria</taxon>
        <taxon>Pseudomonadati</taxon>
        <taxon>Pseudomonadota</taxon>
        <taxon>Betaproteobacteria</taxon>
        <taxon>Neisseriales</taxon>
        <taxon>Aquaspirillaceae</taxon>
        <taxon>Laribacter</taxon>
    </lineage>
</organism>
<dbReference type="AlphaFoldDB" id="A0A248LHG8"/>
<dbReference type="EMBL" id="CP022115">
    <property type="protein sequence ID" value="ASJ24187.1"/>
    <property type="molecule type" value="Genomic_DNA"/>
</dbReference>
<dbReference type="Proteomes" id="UP000197424">
    <property type="component" value="Chromosome"/>
</dbReference>
<sequence length="452" mass="47956">MAASSPACHAGPPAAAPLPFASRRALMPMWGQAVLPPESWPAAWNTIAATPLPERALVYVHIPFCANHCVFCGFYRNGWNAGLAEQYVDRLVADIEAEAARRPAGGSIAAVYLGGGTPTLLPAGQLTRLLQTLRRCLPLAPDCEITVEGRMSHFDAGKVDACLAAGANRFSIGVQTFDSAIRRRLGRKHAGDEATAYLAWLARHSQAVVVTDLIFGLPGQTEVVWQRDLDTALSLGLSGIDVYAFNLYPHLPVNRMIEKGALPPAPGLAEVAAQYGLAHQAFTAAGWEQLSNSHFGAPGRGEHNHYNRAIKSGATCLAFGAGAGGNHAGLSYAVEPDVAGYIGTAGSKPLARLARLGEHHGWVSRLQGDVEAGRLDPAVLPHPEQLAGSLARWQDAGLITPEPAGTGWQLTPAGRFWGPTLTRAVVDTMIPPSADTMPPHAMMHMMKRKEAA</sequence>
<gene>
    <name evidence="7" type="primary">chuW</name>
    <name evidence="7" type="ORF">LHGZ1_1356</name>
</gene>
<dbReference type="InterPro" id="IPR013785">
    <property type="entry name" value="Aldolase_TIM"/>
</dbReference>
<comment type="cofactor">
    <cofactor evidence="1">
        <name>[4Fe-4S] cluster</name>
        <dbReference type="ChEBI" id="CHEBI:49883"/>
    </cofactor>
</comment>
<keyword evidence="4" id="KW-0408">Iron</keyword>
<protein>
    <submittedName>
        <fullName evidence="7">ChuW</fullName>
    </submittedName>
</protein>
<dbReference type="SUPFAM" id="SSF102114">
    <property type="entry name" value="Radical SAM enzymes"/>
    <property type="match status" value="1"/>
</dbReference>
<dbReference type="Gene3D" id="3.20.20.70">
    <property type="entry name" value="Aldolase class I"/>
    <property type="match status" value="1"/>
</dbReference>
<feature type="domain" description="Radical SAM core" evidence="6">
    <location>
        <begin position="50"/>
        <end position="278"/>
    </location>
</feature>
<dbReference type="PANTHER" id="PTHR13932">
    <property type="entry name" value="COPROPORPHYRINIGEN III OXIDASE"/>
    <property type="match status" value="1"/>
</dbReference>
<evidence type="ECO:0000313" key="8">
    <source>
        <dbReference type="Proteomes" id="UP000197424"/>
    </source>
</evidence>
<evidence type="ECO:0000259" key="6">
    <source>
        <dbReference type="PROSITE" id="PS51918"/>
    </source>
</evidence>
<dbReference type="PROSITE" id="PS51918">
    <property type="entry name" value="RADICAL_SAM"/>
    <property type="match status" value="1"/>
</dbReference>
<dbReference type="Pfam" id="PF04055">
    <property type="entry name" value="Radical_SAM"/>
    <property type="match status" value="1"/>
</dbReference>
<evidence type="ECO:0000256" key="5">
    <source>
        <dbReference type="ARBA" id="ARBA00023014"/>
    </source>
</evidence>